<name>A0ABM8E9Z1_9HYPH</name>
<evidence type="ECO:0000313" key="2">
    <source>
        <dbReference type="Proteomes" id="UP001317629"/>
    </source>
</evidence>
<protein>
    <submittedName>
        <fullName evidence="1">Uncharacterized protein</fullName>
    </submittedName>
</protein>
<gene>
    <name evidence="1" type="ORF">SS37A_23490</name>
</gene>
<keyword evidence="2" id="KW-1185">Reference proteome</keyword>
<organism evidence="1 2">
    <name type="scientific">Methylocystis iwaonis</name>
    <dbReference type="NCBI Taxonomy" id="2885079"/>
    <lineage>
        <taxon>Bacteria</taxon>
        <taxon>Pseudomonadati</taxon>
        <taxon>Pseudomonadota</taxon>
        <taxon>Alphaproteobacteria</taxon>
        <taxon>Hyphomicrobiales</taxon>
        <taxon>Methylocystaceae</taxon>
        <taxon>Methylocystis</taxon>
    </lineage>
</organism>
<reference evidence="1 2" key="1">
    <citation type="journal article" date="2023" name="Int. J. Syst. Evol. Microbiol.">
        <title>Methylocystis iwaonis sp. nov., a type II methane-oxidizing bacterium from surface soil of a rice paddy field in Japan, and emended description of the genus Methylocystis (ex Whittenbury et al. 1970) Bowman et al. 1993.</title>
        <authorList>
            <person name="Kaise H."/>
            <person name="Sawadogo J.B."/>
            <person name="Alam M.S."/>
            <person name="Ueno C."/>
            <person name="Dianou D."/>
            <person name="Shinjo R."/>
            <person name="Asakawa S."/>
        </authorList>
    </citation>
    <scope>NUCLEOTIDE SEQUENCE [LARGE SCALE GENOMIC DNA]</scope>
    <source>
        <strain evidence="1 2">SS37A-Re</strain>
    </source>
</reference>
<accession>A0ABM8E9Z1</accession>
<dbReference type="Proteomes" id="UP001317629">
    <property type="component" value="Chromosome"/>
</dbReference>
<sequence length="61" mass="6798">MKAAHVIGEFSKPATAEVQDLERISQAKDLPREFGQPRQTKLAYAGEIAATKTLQVRLLKF</sequence>
<evidence type="ECO:0000313" key="1">
    <source>
        <dbReference type="EMBL" id="BDV34820.1"/>
    </source>
</evidence>
<proteinExistence type="predicted"/>
<dbReference type="EMBL" id="AP027142">
    <property type="protein sequence ID" value="BDV34820.1"/>
    <property type="molecule type" value="Genomic_DNA"/>
</dbReference>